<evidence type="ECO:0000256" key="14">
    <source>
        <dbReference type="RuleBase" id="RU003848"/>
    </source>
</evidence>
<feature type="signal peptide" evidence="16">
    <location>
        <begin position="1"/>
        <end position="19"/>
    </location>
</feature>
<evidence type="ECO:0000256" key="16">
    <source>
        <dbReference type="SAM" id="SignalP"/>
    </source>
</evidence>
<dbReference type="NCBIfam" id="NF009989">
    <property type="entry name" value="PRK13455.1"/>
    <property type="match status" value="1"/>
</dbReference>
<dbReference type="OrthoDB" id="8479836at2"/>
<proteinExistence type="inferred from homology"/>
<dbReference type="HAMAP" id="MF_01398">
    <property type="entry name" value="ATP_synth_b_bprime"/>
    <property type="match status" value="1"/>
</dbReference>
<keyword evidence="2 13" id="KW-0813">Transport</keyword>
<dbReference type="AlphaFoldDB" id="A0A418SDD4"/>
<comment type="similarity">
    <text evidence="1 13 14">Belongs to the ATPase B chain family.</text>
</comment>
<comment type="subunit">
    <text evidence="13">F-type ATPases have 2 components, F(1) - the catalytic core - and F(0) - the membrane proton channel. F(1) has five subunits: alpha(3), beta(3), gamma(1), delta(1), epsilon(1). F(0) has three main subunits: a(1), b(2) and c(10-14). The alpha and beta chains form an alternating ring which encloses part of the gamma chain. F(1) is attached to F(0) by a central stalk formed by the gamma and epsilon chains, while a peripheral stalk is formed by the delta and b chains.</text>
</comment>
<evidence type="ECO:0000256" key="4">
    <source>
        <dbReference type="ARBA" id="ARBA00022692"/>
    </source>
</evidence>
<sequence length="186" mass="19772">MRKIALTAALGLVASPAFAATGPFFSTGNTNFIVLLAFLLFIAILVYFKVPGLIAGLLDKRSASISSELDEARALREDAQKLLASYERKQKEVQAQADRIVASAKGEAADAAEQAKADLETTIQRRLKAAEEQIASAEQAAVREVRDRAIAVAIAAAQDIIGKQVAGDKASSMIDSSIDEVKARLN</sequence>
<dbReference type="CDD" id="cd06503">
    <property type="entry name" value="ATP-synt_Fo_b"/>
    <property type="match status" value="1"/>
</dbReference>
<dbReference type="GO" id="GO:0045259">
    <property type="term" value="C:proton-transporting ATP synthase complex"/>
    <property type="evidence" value="ECO:0007669"/>
    <property type="project" value="UniProtKB-KW"/>
</dbReference>
<evidence type="ECO:0000256" key="13">
    <source>
        <dbReference type="HAMAP-Rule" id="MF_01398"/>
    </source>
</evidence>
<evidence type="ECO:0000313" key="17">
    <source>
        <dbReference type="EMBL" id="QPM91050.1"/>
    </source>
</evidence>
<evidence type="ECO:0000313" key="18">
    <source>
        <dbReference type="Proteomes" id="UP000283786"/>
    </source>
</evidence>
<organism evidence="17 18">
    <name type="scientific">Pseudooceanicola algae</name>
    <dbReference type="NCBI Taxonomy" id="1537215"/>
    <lineage>
        <taxon>Bacteria</taxon>
        <taxon>Pseudomonadati</taxon>
        <taxon>Pseudomonadota</taxon>
        <taxon>Alphaproteobacteria</taxon>
        <taxon>Rhodobacterales</taxon>
        <taxon>Paracoccaceae</taxon>
        <taxon>Pseudooceanicola</taxon>
    </lineage>
</organism>
<keyword evidence="8 13" id="KW-0472">Membrane</keyword>
<evidence type="ECO:0000256" key="2">
    <source>
        <dbReference type="ARBA" id="ARBA00022448"/>
    </source>
</evidence>
<evidence type="ECO:0000256" key="7">
    <source>
        <dbReference type="ARBA" id="ARBA00023065"/>
    </source>
</evidence>
<dbReference type="Pfam" id="PF00430">
    <property type="entry name" value="ATP-synt_B"/>
    <property type="match status" value="1"/>
</dbReference>
<keyword evidence="3 13" id="KW-0138">CF(0)</keyword>
<evidence type="ECO:0000256" key="3">
    <source>
        <dbReference type="ARBA" id="ARBA00022547"/>
    </source>
</evidence>
<dbReference type="RefSeq" id="WP_119840273.1">
    <property type="nucleotide sequence ID" value="NZ_CP060436.1"/>
</dbReference>
<dbReference type="KEGG" id="palw:PSAL_022930"/>
<keyword evidence="13" id="KW-1003">Cell membrane</keyword>
<protein>
    <recommendedName>
        <fullName evidence="13">ATP synthase subunit b</fullName>
    </recommendedName>
    <alternativeName>
        <fullName evidence="13">ATP synthase F(0) sector subunit b</fullName>
    </alternativeName>
    <alternativeName>
        <fullName evidence="13">ATPase subunit I</fullName>
    </alternativeName>
    <alternativeName>
        <fullName evidence="13">F-type ATPase subunit b</fullName>
        <shortName evidence="13">F-ATPase subunit b</shortName>
    </alternativeName>
</protein>
<evidence type="ECO:0000256" key="9">
    <source>
        <dbReference type="ARBA" id="ARBA00023310"/>
    </source>
</evidence>
<gene>
    <name evidence="13 17" type="primary">atpF</name>
    <name evidence="17" type="ORF">PSAL_022930</name>
</gene>
<comment type="function">
    <text evidence="10 13">F(1)F(0) ATP synthase produces ATP from ADP in the presence of a proton or sodium gradient. F-type ATPases consist of two structural domains, F(1) containing the extramembraneous catalytic core and F(0) containing the membrane proton channel, linked together by a central stalk and a peripheral stalk. During catalysis, ATP synthesis in the catalytic domain of F(1) is coupled via a rotary mechanism of the central stalk subunits to proton translocation.</text>
</comment>
<evidence type="ECO:0000256" key="12">
    <source>
        <dbReference type="ARBA" id="ARBA00037847"/>
    </source>
</evidence>
<accession>A0A418SDD4</accession>
<dbReference type="InterPro" id="IPR002146">
    <property type="entry name" value="ATP_synth_b/b'su_bac/chlpt"/>
</dbReference>
<dbReference type="InterPro" id="IPR050059">
    <property type="entry name" value="ATP_synthase_B_chain"/>
</dbReference>
<keyword evidence="15" id="KW-0175">Coiled coil</keyword>
<feature type="coiled-coil region" evidence="15">
    <location>
        <begin position="69"/>
        <end position="147"/>
    </location>
</feature>
<dbReference type="Proteomes" id="UP000283786">
    <property type="component" value="Chromosome"/>
</dbReference>
<evidence type="ECO:0000256" key="10">
    <source>
        <dbReference type="ARBA" id="ARBA00025198"/>
    </source>
</evidence>
<evidence type="ECO:0000256" key="15">
    <source>
        <dbReference type="SAM" id="Coils"/>
    </source>
</evidence>
<name>A0A418SDD4_9RHOB</name>
<dbReference type="PANTHER" id="PTHR33445">
    <property type="entry name" value="ATP SYNTHASE SUBUNIT B', CHLOROPLASTIC"/>
    <property type="match status" value="1"/>
</dbReference>
<keyword evidence="9 13" id="KW-0066">ATP synthesis</keyword>
<keyword evidence="4 13" id="KW-0812">Transmembrane</keyword>
<keyword evidence="5 13" id="KW-0375">Hydrogen ion transport</keyword>
<keyword evidence="7 13" id="KW-0406">Ion transport</keyword>
<evidence type="ECO:0000256" key="8">
    <source>
        <dbReference type="ARBA" id="ARBA00023136"/>
    </source>
</evidence>
<dbReference type="GO" id="GO:0012505">
    <property type="term" value="C:endomembrane system"/>
    <property type="evidence" value="ECO:0007669"/>
    <property type="project" value="UniProtKB-SubCell"/>
</dbReference>
<reference evidence="17 18" key="1">
    <citation type="submission" date="2020-08" db="EMBL/GenBank/DDBJ databases">
        <title>Genome sequence of Rhodobacteraceae bacterium Lw-13e.</title>
        <authorList>
            <person name="Poehlein A."/>
            <person name="Wolter L."/>
            <person name="Daniel R."/>
            <person name="Brinkhoff T."/>
        </authorList>
    </citation>
    <scope>NUCLEOTIDE SEQUENCE [LARGE SCALE GENOMIC DNA]</scope>
    <source>
        <strain evidence="17 18">Lw-13e</strain>
    </source>
</reference>
<keyword evidence="16" id="KW-0732">Signal</keyword>
<keyword evidence="6 13" id="KW-1133">Transmembrane helix</keyword>
<evidence type="ECO:0000256" key="6">
    <source>
        <dbReference type="ARBA" id="ARBA00022989"/>
    </source>
</evidence>
<comment type="subcellular location">
    <subcellularLocation>
        <location evidence="13">Cell membrane</location>
        <topology evidence="13">Single-pass membrane protein</topology>
    </subcellularLocation>
    <subcellularLocation>
        <location evidence="12">Endomembrane system</location>
        <topology evidence="12">Single-pass membrane protein</topology>
    </subcellularLocation>
</comment>
<evidence type="ECO:0000256" key="11">
    <source>
        <dbReference type="ARBA" id="ARBA00025614"/>
    </source>
</evidence>
<feature type="chain" id="PRO_5035239896" description="ATP synthase subunit b" evidence="16">
    <location>
        <begin position="20"/>
        <end position="186"/>
    </location>
</feature>
<keyword evidence="18" id="KW-1185">Reference proteome</keyword>
<dbReference type="GO" id="GO:0005886">
    <property type="term" value="C:plasma membrane"/>
    <property type="evidence" value="ECO:0007669"/>
    <property type="project" value="UniProtKB-SubCell"/>
</dbReference>
<dbReference type="GO" id="GO:0046933">
    <property type="term" value="F:proton-transporting ATP synthase activity, rotational mechanism"/>
    <property type="evidence" value="ECO:0007669"/>
    <property type="project" value="UniProtKB-UniRule"/>
</dbReference>
<dbReference type="GO" id="GO:0046961">
    <property type="term" value="F:proton-transporting ATPase activity, rotational mechanism"/>
    <property type="evidence" value="ECO:0007669"/>
    <property type="project" value="TreeGrafter"/>
</dbReference>
<evidence type="ECO:0000256" key="5">
    <source>
        <dbReference type="ARBA" id="ARBA00022781"/>
    </source>
</evidence>
<feature type="transmembrane region" description="Helical" evidence="13">
    <location>
        <begin position="35"/>
        <end position="58"/>
    </location>
</feature>
<comment type="function">
    <text evidence="11">Component of the F(0) channel, it forms part of the peripheral stalk, linking F(1) to F(0). The b'-subunit is a diverged and duplicated form of b found in plants and photosynthetic bacteria.</text>
</comment>
<dbReference type="EMBL" id="CP060436">
    <property type="protein sequence ID" value="QPM91050.1"/>
    <property type="molecule type" value="Genomic_DNA"/>
</dbReference>
<evidence type="ECO:0000256" key="1">
    <source>
        <dbReference type="ARBA" id="ARBA00005513"/>
    </source>
</evidence>
<dbReference type="PANTHER" id="PTHR33445:SF1">
    <property type="entry name" value="ATP SYNTHASE SUBUNIT B"/>
    <property type="match status" value="1"/>
</dbReference>